<dbReference type="InterPro" id="IPR010905">
    <property type="entry name" value="Glyco_hydro_88"/>
</dbReference>
<dbReference type="InterPro" id="IPR008928">
    <property type="entry name" value="6-hairpin_glycosidase_sf"/>
</dbReference>
<protein>
    <submittedName>
        <fullName evidence="3">Unsaturated glucuronylhydrolase</fullName>
        <ecNumber evidence="3">3.2.1.179</ecNumber>
    </submittedName>
</protein>
<dbReference type="Gene3D" id="1.50.10.10">
    <property type="match status" value="1"/>
</dbReference>
<dbReference type="SUPFAM" id="SSF48208">
    <property type="entry name" value="Six-hairpin glycosidases"/>
    <property type="match status" value="1"/>
</dbReference>
<gene>
    <name evidence="3" type="primary">ugl_6</name>
    <name evidence="3" type="ORF">ERS852558_03764</name>
</gene>
<dbReference type="Pfam" id="PF07470">
    <property type="entry name" value="Glyco_hydro_88"/>
    <property type="match status" value="1"/>
</dbReference>
<evidence type="ECO:0000313" key="3">
    <source>
        <dbReference type="EMBL" id="CUQ48862.1"/>
    </source>
</evidence>
<dbReference type="InterPro" id="IPR012341">
    <property type="entry name" value="6hp_glycosidase-like_sf"/>
</dbReference>
<dbReference type="EMBL" id="CZBL01000018">
    <property type="protein sequence ID" value="CUQ48862.1"/>
    <property type="molecule type" value="Genomic_DNA"/>
</dbReference>
<evidence type="ECO:0000313" key="4">
    <source>
        <dbReference type="Proteomes" id="UP000095725"/>
    </source>
</evidence>
<dbReference type="AlphaFoldDB" id="A0A174WP26"/>
<proteinExistence type="inferred from homology"/>
<accession>A0A174WP26</accession>
<comment type="similarity">
    <text evidence="2">Belongs to the glycosyl hydrolase 88 family.</text>
</comment>
<dbReference type="InterPro" id="IPR052369">
    <property type="entry name" value="UG_Glycosaminoglycan_Hydrolase"/>
</dbReference>
<dbReference type="EC" id="3.2.1.179" evidence="3"/>
<name>A0A174WP26_9BACE</name>
<dbReference type="RefSeq" id="WP_122336880.1">
    <property type="nucleotide sequence ID" value="NZ_CP081920.1"/>
</dbReference>
<evidence type="ECO:0000256" key="1">
    <source>
        <dbReference type="ARBA" id="ARBA00022801"/>
    </source>
</evidence>
<dbReference type="PANTHER" id="PTHR36845:SF1">
    <property type="entry name" value="HYDROLASE, PUTATIVE (AFU_ORTHOLOGUE AFUA_7G05090)-RELATED"/>
    <property type="match status" value="1"/>
</dbReference>
<dbReference type="GO" id="GO:0000272">
    <property type="term" value="P:polysaccharide catabolic process"/>
    <property type="evidence" value="ECO:0007669"/>
    <property type="project" value="TreeGrafter"/>
</dbReference>
<dbReference type="PANTHER" id="PTHR36845">
    <property type="entry name" value="HYDROLASE, PUTATIVE (AFU_ORTHOLOGUE AFUA_7G05090)-RELATED"/>
    <property type="match status" value="1"/>
</dbReference>
<organism evidence="3 4">
    <name type="scientific">Bacteroides caccae</name>
    <dbReference type="NCBI Taxonomy" id="47678"/>
    <lineage>
        <taxon>Bacteria</taxon>
        <taxon>Pseudomonadati</taxon>
        <taxon>Bacteroidota</taxon>
        <taxon>Bacteroidia</taxon>
        <taxon>Bacteroidales</taxon>
        <taxon>Bacteroidaceae</taxon>
        <taxon>Bacteroides</taxon>
    </lineage>
</organism>
<dbReference type="GO" id="GO:0052757">
    <property type="term" value="F:chondroitin hydrolase activity"/>
    <property type="evidence" value="ECO:0007669"/>
    <property type="project" value="TreeGrafter"/>
</dbReference>
<reference evidence="3 4" key="1">
    <citation type="submission" date="2015-09" db="EMBL/GenBank/DDBJ databases">
        <authorList>
            <consortium name="Pathogen Informatics"/>
        </authorList>
    </citation>
    <scope>NUCLEOTIDE SEQUENCE [LARGE SCALE GENOMIC DNA]</scope>
    <source>
        <strain evidence="3 4">2789STDY5834946</strain>
    </source>
</reference>
<sequence length="413" mass="47759">MKLVSILSFYLLSTFSALYGKGDNKIITHSFDRAEQQYTAMLKALPEPTAYPRTTDNNGKLRTTPLNDWTEGFYPGSLWYIYENNGQNTWKQEAIRWTEALEPLKKQKGHHDIGFLIYCSFGNAYRLTKKEEYKQIIIEAANSLCTRFSPKTGCIKSWNYRKSWNGKDEWFYPVIIDNMMNLELLYFASKVTGDPHYAEIANSHAITTAREQFREDYSNYHVVNYDPETGKVLHKQTCQGFSDNSAWARGQAWAIYGYTMAYRETKKPEFLEMAQHTAEFWLNHSNLPEDMVPYWDFNAGQEGYVPEWEYDANDFKEIPRDASAAAITASALLELYQYVDKKTGKRYYQAAVKTLKSLASPSYLATQGTNGNFLLKHCVGSIPHKNEIDVPLVYADYYFLEALHRYKNSKGIK</sequence>
<evidence type="ECO:0000256" key="2">
    <source>
        <dbReference type="ARBA" id="ARBA00038358"/>
    </source>
</evidence>
<keyword evidence="3" id="KW-0326">Glycosidase</keyword>
<keyword evidence="1 3" id="KW-0378">Hydrolase</keyword>
<dbReference type="Proteomes" id="UP000095725">
    <property type="component" value="Unassembled WGS sequence"/>
</dbReference>